<gene>
    <name evidence="1" type="ORF">SCUD_LOCUS4291</name>
</gene>
<keyword evidence="2" id="KW-1185">Reference proteome</keyword>
<organism evidence="3">
    <name type="scientific">Schistosoma curassoni</name>
    <dbReference type="NCBI Taxonomy" id="6186"/>
    <lineage>
        <taxon>Eukaryota</taxon>
        <taxon>Metazoa</taxon>
        <taxon>Spiralia</taxon>
        <taxon>Lophotrochozoa</taxon>
        <taxon>Platyhelminthes</taxon>
        <taxon>Trematoda</taxon>
        <taxon>Digenea</taxon>
        <taxon>Strigeidida</taxon>
        <taxon>Schistosomatoidea</taxon>
        <taxon>Schistosomatidae</taxon>
        <taxon>Schistosoma</taxon>
    </lineage>
</organism>
<sequence length="57" mass="6862">MEDNWKGIEEALTPRCQGVPDRKKHYHNEWISIETLDKIEERKNKKTVINNSRTRPQ</sequence>
<protein>
    <submittedName>
        <fullName evidence="3">Transposase</fullName>
    </submittedName>
</protein>
<dbReference type="AlphaFoldDB" id="A0A183JNK5"/>
<dbReference type="EMBL" id="UZAK01005553">
    <property type="protein sequence ID" value="VDO87899.1"/>
    <property type="molecule type" value="Genomic_DNA"/>
</dbReference>
<dbReference type="Proteomes" id="UP000279833">
    <property type="component" value="Unassembled WGS sequence"/>
</dbReference>
<proteinExistence type="predicted"/>
<dbReference type="WBParaSite" id="SCUD_0000429101-mRNA-1">
    <property type="protein sequence ID" value="SCUD_0000429101-mRNA-1"/>
    <property type="gene ID" value="SCUD_0000429101"/>
</dbReference>
<evidence type="ECO:0000313" key="1">
    <source>
        <dbReference type="EMBL" id="VDO87899.1"/>
    </source>
</evidence>
<reference evidence="1 2" key="2">
    <citation type="submission" date="2018-11" db="EMBL/GenBank/DDBJ databases">
        <authorList>
            <consortium name="Pathogen Informatics"/>
        </authorList>
    </citation>
    <scope>NUCLEOTIDE SEQUENCE [LARGE SCALE GENOMIC DNA]</scope>
    <source>
        <strain evidence="1">Dakar</strain>
        <strain evidence="2">Dakar, Senegal</strain>
    </source>
</reference>
<evidence type="ECO:0000313" key="2">
    <source>
        <dbReference type="Proteomes" id="UP000279833"/>
    </source>
</evidence>
<reference evidence="3" key="1">
    <citation type="submission" date="2016-06" db="UniProtKB">
        <authorList>
            <consortium name="WormBaseParasite"/>
        </authorList>
    </citation>
    <scope>IDENTIFICATION</scope>
</reference>
<evidence type="ECO:0000313" key="3">
    <source>
        <dbReference type="WBParaSite" id="SCUD_0000429101-mRNA-1"/>
    </source>
</evidence>
<dbReference type="STRING" id="6186.A0A183JNK5"/>
<name>A0A183JNK5_9TREM</name>
<accession>A0A183JNK5</accession>